<dbReference type="Gene3D" id="2.60.120.1440">
    <property type="match status" value="1"/>
</dbReference>
<sequence length="382" mass="43798">MKQYILKYLNDNLTDEEYNELSLWLKNPENKKKFKKFIQANYNLSLAFNKIDDSEALKKVKSTIEKHNKKGTRKLYYKYAIAAILVGVLLTTTLFFNVTTNTNTPIEQPAHKITNTVTPGEAKAILTLENGSDIILNEKSKYESQNSKNNSDGIVYNNNPENNSLEFNYLTIPRGGQYALQLSDGTKVWLNSETKLKYPITFIEGQPRDVELIYGEAYFEVSPSSKHQGSLFSVKTKLQEIQVLGTAFNIKAYQDENQIQTTLVHGKVALNTEKEHKQLSPNQQSVLNKETGDLIVKKVDVYSEISWKDGLFSFKSKSLKEIMTVLSRWYNIEFNFEDIDSEKLMFNGVLKKNQSLEEILEVINKTNLINAYEINDNIIIIK</sequence>
<comment type="caution">
    <text evidence="4">The sequence shown here is derived from an EMBL/GenBank/DDBJ whole genome shotgun (WGS) entry which is preliminary data.</text>
</comment>
<dbReference type="InterPro" id="IPR012373">
    <property type="entry name" value="Ferrdict_sens_TM"/>
</dbReference>
<keyword evidence="1" id="KW-0472">Membrane</keyword>
<keyword evidence="1" id="KW-0812">Transmembrane</keyword>
<protein>
    <submittedName>
        <fullName evidence="4">FecR family protein</fullName>
    </submittedName>
</protein>
<reference evidence="4" key="1">
    <citation type="journal article" date="2013" name="Int. J. Syst. Evol. Microbiol.">
        <title>Aestuariibaculum suncheonense gen. nov., sp. nov., a marine bacterium of the family Flavobacteriaceae isolated from a tidal flat and emended descriptions of the genera Gaetbulibacter and Tamlana.</title>
        <authorList>
            <person name="Jeong S.H."/>
            <person name="Park M.S."/>
            <person name="Jin H.M."/>
            <person name="Lee K."/>
            <person name="Park W."/>
            <person name="Jeon C.O."/>
        </authorList>
    </citation>
    <scope>NUCLEOTIDE SEQUENCE</scope>
    <source>
        <strain evidence="4">SC17</strain>
    </source>
</reference>
<reference evidence="4" key="2">
    <citation type="submission" date="2020-09" db="EMBL/GenBank/DDBJ databases">
        <authorList>
            <person name="Wu Z."/>
        </authorList>
    </citation>
    <scope>NUCLEOTIDE SEQUENCE</scope>
    <source>
        <strain evidence="4">SC17</strain>
    </source>
</reference>
<dbReference type="Pfam" id="PF16344">
    <property type="entry name" value="FecR_C"/>
    <property type="match status" value="1"/>
</dbReference>
<gene>
    <name evidence="4" type="ORF">ICJ84_08025</name>
</gene>
<dbReference type="InterPro" id="IPR032508">
    <property type="entry name" value="FecR_C"/>
</dbReference>
<keyword evidence="1" id="KW-1133">Transmembrane helix</keyword>
<dbReference type="PANTHER" id="PTHR30273">
    <property type="entry name" value="PERIPLASMIC SIGNAL SENSOR AND SIGMA FACTOR ACTIVATOR FECR-RELATED"/>
    <property type="match status" value="1"/>
</dbReference>
<dbReference type="PANTHER" id="PTHR30273:SF2">
    <property type="entry name" value="PROTEIN FECR"/>
    <property type="match status" value="1"/>
</dbReference>
<dbReference type="EMBL" id="JACVXC010000002">
    <property type="protein sequence ID" value="MBD0835378.1"/>
    <property type="molecule type" value="Genomic_DNA"/>
</dbReference>
<name>A0A8J6UAJ7_9FLAO</name>
<feature type="domain" description="Protein FecR C-terminal" evidence="3">
    <location>
        <begin position="312"/>
        <end position="381"/>
    </location>
</feature>
<feature type="transmembrane region" description="Helical" evidence="1">
    <location>
        <begin position="76"/>
        <end position="96"/>
    </location>
</feature>
<evidence type="ECO:0000256" key="1">
    <source>
        <dbReference type="SAM" id="Phobius"/>
    </source>
</evidence>
<dbReference type="AlphaFoldDB" id="A0A8J6UAJ7"/>
<evidence type="ECO:0000259" key="3">
    <source>
        <dbReference type="Pfam" id="PF16344"/>
    </source>
</evidence>
<evidence type="ECO:0000313" key="4">
    <source>
        <dbReference type="EMBL" id="MBD0835378.1"/>
    </source>
</evidence>
<keyword evidence="5" id="KW-1185">Reference proteome</keyword>
<proteinExistence type="predicted"/>
<evidence type="ECO:0000259" key="2">
    <source>
        <dbReference type="Pfam" id="PF04773"/>
    </source>
</evidence>
<dbReference type="RefSeq" id="WP_188215855.1">
    <property type="nucleotide sequence ID" value="NZ_BAABGH010000010.1"/>
</dbReference>
<feature type="domain" description="FecR protein" evidence="2">
    <location>
        <begin position="173"/>
        <end position="268"/>
    </location>
</feature>
<dbReference type="PIRSF" id="PIRSF018266">
    <property type="entry name" value="FecR"/>
    <property type="match status" value="1"/>
</dbReference>
<dbReference type="InterPro" id="IPR006860">
    <property type="entry name" value="FecR"/>
</dbReference>
<accession>A0A8J6UAJ7</accession>
<dbReference type="Proteomes" id="UP000602057">
    <property type="component" value="Unassembled WGS sequence"/>
</dbReference>
<dbReference type="GO" id="GO:0016989">
    <property type="term" value="F:sigma factor antagonist activity"/>
    <property type="evidence" value="ECO:0007669"/>
    <property type="project" value="TreeGrafter"/>
</dbReference>
<dbReference type="Pfam" id="PF04773">
    <property type="entry name" value="FecR"/>
    <property type="match status" value="1"/>
</dbReference>
<evidence type="ECO:0000313" key="5">
    <source>
        <dbReference type="Proteomes" id="UP000602057"/>
    </source>
</evidence>
<organism evidence="4 5">
    <name type="scientific">Aestuariibaculum suncheonense</name>
    <dbReference type="NCBI Taxonomy" id="1028745"/>
    <lineage>
        <taxon>Bacteria</taxon>
        <taxon>Pseudomonadati</taxon>
        <taxon>Bacteroidota</taxon>
        <taxon>Flavobacteriia</taxon>
        <taxon>Flavobacteriales</taxon>
        <taxon>Flavobacteriaceae</taxon>
    </lineage>
</organism>
<dbReference type="Gene3D" id="3.55.50.30">
    <property type="match status" value="1"/>
</dbReference>